<evidence type="ECO:0000259" key="1">
    <source>
        <dbReference type="Pfam" id="PF01433"/>
    </source>
</evidence>
<proteinExistence type="predicted"/>
<dbReference type="EMBL" id="RJJR01000005">
    <property type="protein sequence ID" value="RNI37464.1"/>
    <property type="molecule type" value="Genomic_DNA"/>
</dbReference>
<dbReference type="InterPro" id="IPR027268">
    <property type="entry name" value="Peptidase_M4/M1_CTD_sf"/>
</dbReference>
<dbReference type="PANTHER" id="PTHR45726">
    <property type="entry name" value="LEUKOTRIENE A-4 HYDROLASE"/>
    <property type="match status" value="1"/>
</dbReference>
<organism evidence="2 3">
    <name type="scientific">Hanamia caeni</name>
    <dbReference type="NCBI Taxonomy" id="2294116"/>
    <lineage>
        <taxon>Bacteria</taxon>
        <taxon>Pseudomonadati</taxon>
        <taxon>Bacteroidota</taxon>
        <taxon>Chitinophagia</taxon>
        <taxon>Chitinophagales</taxon>
        <taxon>Chitinophagaceae</taxon>
        <taxon>Hanamia</taxon>
    </lineage>
</organism>
<comment type="caution">
    <text evidence="2">The sequence shown here is derived from an EMBL/GenBank/DDBJ whole genome shotgun (WGS) entry which is preliminary data.</text>
</comment>
<dbReference type="InterPro" id="IPR034015">
    <property type="entry name" value="M1_LTA4H"/>
</dbReference>
<evidence type="ECO:0000313" key="3">
    <source>
        <dbReference type="Proteomes" id="UP000267223"/>
    </source>
</evidence>
<dbReference type="Proteomes" id="UP000267223">
    <property type="component" value="Unassembled WGS sequence"/>
</dbReference>
<protein>
    <recommendedName>
        <fullName evidence="1">Peptidase M1 membrane alanine aminopeptidase domain-containing protein</fullName>
    </recommendedName>
</protein>
<name>A0A3M9NI69_9BACT</name>
<evidence type="ECO:0000313" key="2">
    <source>
        <dbReference type="EMBL" id="RNI37464.1"/>
    </source>
</evidence>
<dbReference type="AlphaFoldDB" id="A0A3M9NI69"/>
<dbReference type="InterPro" id="IPR014782">
    <property type="entry name" value="Peptidase_M1_dom"/>
</dbReference>
<dbReference type="SUPFAM" id="SSF55486">
    <property type="entry name" value="Metalloproteases ('zincins'), catalytic domain"/>
    <property type="match status" value="1"/>
</dbReference>
<reference evidence="2 3" key="1">
    <citation type="submission" date="2018-11" db="EMBL/GenBank/DDBJ databases">
        <title>Draft genome sequence of Ferruginibacter sp. BO-59.</title>
        <authorList>
            <person name="Im W.T."/>
        </authorList>
    </citation>
    <scope>NUCLEOTIDE SEQUENCE [LARGE SCALE GENOMIC DNA]</scope>
    <source>
        <strain evidence="2 3">BO-59</strain>
    </source>
</reference>
<accession>A0A3M9NI69</accession>
<feature type="domain" description="Peptidase M1 membrane alanine aminopeptidase" evidence="1">
    <location>
        <begin position="110"/>
        <end position="272"/>
    </location>
</feature>
<dbReference type="Gene3D" id="1.10.390.10">
    <property type="entry name" value="Neutral Protease Domain 2"/>
    <property type="match status" value="1"/>
</dbReference>
<sequence length="695" mass="81652">MKSSDISQVSKKTKTLTYVQDSVHDFAWFADKSFQVLHDTLQLNSGKTINAWSFFLPGDSAVWKNSMRFIKEAVRTRSEWLGIYPYSTISVVEAKMGFAGGMEYPTITSISPMEDMESLDMTIEHEVGHNWLYGILATNEREFPWMDEGMNSYYDNRYYALRYSKNNIETGNFFSKRLPADEEKFLYNIQIAEKKDQPIATRSKDFSEINYNAIAYYKTSFWMKKLENFLGKKIFDSCMQNYYEQWKFKHPYPEDFKNIVNEVSGKNMDSMFSLLSKKGRLEPPQKKQYKISFLYDLNKTDRYNYIFLSPAAGYNFYDKIMLGGLVHNYTLPGYKLHFFLAPLYSQTTNSFNIIGRIGYNMMSYGWIRKAELSLSGEKFSMDEFTDSTAHKNYLRFYKIVPSLTLTFRNKYATSKVTKWLQWKTFFINETQLSFNRDTILQQDIVSYPEVNRYLNQLDFVFRNDRALYPYSSDVQIQQSNKFVRFSFEGKYFFNYSTGGGMAARFFAGKFMYLGFPTIYKRFETDRYHLNMTGANGYEDYTYSNYFVGRNEFEGARSQQIMIRDGGFKVRTDLLSNKIGKTDNWLAALNLNSDLLPDMKLFSDQSVTNSLKLFLDIGTYAEAWNKNSSTGKFLYDAGLQISMLKNLVNIYIPVLYSKIYRDYYKSTIPKNRFFKTISFSINIQNFRLNKFLHLSD</sequence>
<dbReference type="GO" id="GO:0008237">
    <property type="term" value="F:metallopeptidase activity"/>
    <property type="evidence" value="ECO:0007669"/>
    <property type="project" value="InterPro"/>
</dbReference>
<dbReference type="Pfam" id="PF01433">
    <property type="entry name" value="Peptidase_M1"/>
    <property type="match status" value="1"/>
</dbReference>
<dbReference type="PANTHER" id="PTHR45726:SF3">
    <property type="entry name" value="LEUKOTRIENE A-4 HYDROLASE"/>
    <property type="match status" value="1"/>
</dbReference>
<keyword evidence="3" id="KW-1185">Reference proteome</keyword>
<dbReference type="GO" id="GO:0008270">
    <property type="term" value="F:zinc ion binding"/>
    <property type="evidence" value="ECO:0007669"/>
    <property type="project" value="InterPro"/>
</dbReference>
<gene>
    <name evidence="2" type="ORF">EFY79_08710</name>
</gene>